<keyword evidence="1" id="KW-0812">Transmembrane</keyword>
<feature type="transmembrane region" description="Helical" evidence="1">
    <location>
        <begin position="20"/>
        <end position="40"/>
    </location>
</feature>
<keyword evidence="1" id="KW-1133">Transmembrane helix</keyword>
<keyword evidence="3" id="KW-1185">Reference proteome</keyword>
<protein>
    <submittedName>
        <fullName evidence="2">Uncharacterized protein</fullName>
    </submittedName>
</protein>
<name>A0ABQ8U5N5_9EUKA</name>
<keyword evidence="1" id="KW-0472">Membrane</keyword>
<organism evidence="2 3">
    <name type="scientific">Paratrimastix pyriformis</name>
    <dbReference type="NCBI Taxonomy" id="342808"/>
    <lineage>
        <taxon>Eukaryota</taxon>
        <taxon>Metamonada</taxon>
        <taxon>Preaxostyla</taxon>
        <taxon>Paratrimastigidae</taxon>
        <taxon>Paratrimastix</taxon>
    </lineage>
</organism>
<reference evidence="2" key="1">
    <citation type="journal article" date="2022" name="bioRxiv">
        <title>Genomics of Preaxostyla Flagellates Illuminates Evolutionary Transitions and the Path Towards Mitochondrial Loss.</title>
        <authorList>
            <person name="Novak L.V.F."/>
            <person name="Treitli S.C."/>
            <person name="Pyrih J."/>
            <person name="Halakuc P."/>
            <person name="Pipaliya S.V."/>
            <person name="Vacek V."/>
            <person name="Brzon O."/>
            <person name="Soukal P."/>
            <person name="Eme L."/>
            <person name="Dacks J.B."/>
            <person name="Karnkowska A."/>
            <person name="Elias M."/>
            <person name="Hampl V."/>
        </authorList>
    </citation>
    <scope>NUCLEOTIDE SEQUENCE</scope>
    <source>
        <strain evidence="2">RCP-MX</strain>
    </source>
</reference>
<evidence type="ECO:0000313" key="3">
    <source>
        <dbReference type="Proteomes" id="UP001141327"/>
    </source>
</evidence>
<comment type="caution">
    <text evidence="2">The sequence shown here is derived from an EMBL/GenBank/DDBJ whole genome shotgun (WGS) entry which is preliminary data.</text>
</comment>
<sequence length="102" mass="11009">MSLSTSAFESELASQRDLELIFFGAAIGALLISYLFLFRVNLVKGELTKTALMRALLPSSAFARPARPSIRPPACPELLTLNWCPCALRAPLGWGMSPDLGA</sequence>
<evidence type="ECO:0000313" key="2">
    <source>
        <dbReference type="EMBL" id="KAJ4454675.1"/>
    </source>
</evidence>
<dbReference type="EMBL" id="JAPMOS010000141">
    <property type="protein sequence ID" value="KAJ4454675.1"/>
    <property type="molecule type" value="Genomic_DNA"/>
</dbReference>
<gene>
    <name evidence="2" type="ORF">PAPYR_10579</name>
</gene>
<accession>A0ABQ8U5N5</accession>
<proteinExistence type="predicted"/>
<dbReference type="Proteomes" id="UP001141327">
    <property type="component" value="Unassembled WGS sequence"/>
</dbReference>
<evidence type="ECO:0000256" key="1">
    <source>
        <dbReference type="SAM" id="Phobius"/>
    </source>
</evidence>